<evidence type="ECO:0000313" key="4">
    <source>
        <dbReference type="Proteomes" id="UP000323000"/>
    </source>
</evidence>
<keyword evidence="4" id="KW-1185">Reference proteome</keyword>
<accession>A0A5C7H8M7</accession>
<comment type="caution">
    <text evidence="3">The sequence shown here is derived from an EMBL/GenBank/DDBJ whole genome shotgun (WGS) entry which is preliminary data.</text>
</comment>
<dbReference type="Pfam" id="PF14392">
    <property type="entry name" value="zf-CCHC_4"/>
    <property type="match status" value="1"/>
</dbReference>
<dbReference type="InterPro" id="IPR025836">
    <property type="entry name" value="Zn_knuckle_CX2CX4HX4C"/>
</dbReference>
<protein>
    <recommendedName>
        <fullName evidence="5">DUF4283 domain-containing protein</fullName>
    </recommendedName>
</protein>
<feature type="domain" description="Zinc knuckle CX2CX4HX4C" evidence="2">
    <location>
        <begin position="175"/>
        <end position="222"/>
    </location>
</feature>
<evidence type="ECO:0000259" key="2">
    <source>
        <dbReference type="Pfam" id="PF14392"/>
    </source>
</evidence>
<proteinExistence type="predicted"/>
<dbReference type="PANTHER" id="PTHR31286:SF167">
    <property type="entry name" value="OS09G0268800 PROTEIN"/>
    <property type="match status" value="1"/>
</dbReference>
<name>A0A5C7H8M7_9ROSI</name>
<organism evidence="3 4">
    <name type="scientific">Acer yangbiense</name>
    <dbReference type="NCBI Taxonomy" id="1000413"/>
    <lineage>
        <taxon>Eukaryota</taxon>
        <taxon>Viridiplantae</taxon>
        <taxon>Streptophyta</taxon>
        <taxon>Embryophyta</taxon>
        <taxon>Tracheophyta</taxon>
        <taxon>Spermatophyta</taxon>
        <taxon>Magnoliopsida</taxon>
        <taxon>eudicotyledons</taxon>
        <taxon>Gunneridae</taxon>
        <taxon>Pentapetalae</taxon>
        <taxon>rosids</taxon>
        <taxon>malvids</taxon>
        <taxon>Sapindales</taxon>
        <taxon>Sapindaceae</taxon>
        <taxon>Hippocastanoideae</taxon>
        <taxon>Acereae</taxon>
        <taxon>Acer</taxon>
    </lineage>
</organism>
<feature type="domain" description="DUF4283" evidence="1">
    <location>
        <begin position="36"/>
        <end position="111"/>
    </location>
</feature>
<dbReference type="OrthoDB" id="1305844at2759"/>
<dbReference type="InterPro" id="IPR040256">
    <property type="entry name" value="At4g02000-like"/>
</dbReference>
<dbReference type="PANTHER" id="PTHR31286">
    <property type="entry name" value="GLYCINE-RICH CELL WALL STRUCTURAL PROTEIN 1.8-LIKE"/>
    <property type="match status" value="1"/>
</dbReference>
<sequence>MGLDDIGGLCEMLATLELDRPEVLIKGEAHREGIKEVSHCLMRKVLVGKRINREAFKGVIEQLWSSTDTVEVEKMDDNLFVFYFPRKEVRGLVWARGPWHFDNHIIVLEKLEGPRDMASMEFKMVDFWVQIHQVPMLCMNSRITKILAKQIGIVVEIPADSKESWGKFLRVRVRIDISKPLKRCLKVRLEGFEKAIVALIHYERLLELCFAYGKIGHVMRDCCDEEAKKEALDGKTTRYGVWMKAAAPKGLKRGVSTGREREVGEGLITRGVENIDVGFADIVSQLSSEVSGSGMGIKEGRIVSKADIRNEIIEEMNQKVLAVAYEEMPMDRLEENDGCLGGNQCVEESEWVDRVREKHMVLSPRKVSFRKWRRAARKWHAPKGMLGVTSPIKRILEAHHIAKSKTRDKSLFPKGKKQQIRVLKKNSPKKRAEGVVKRKIILPVKEEGAVEKKLKLSPDDLLSKETAEHDVQLHRGEADKFRCLLGFEGVLQVDSEGKSGGFYGSSTQDNIAASWELLKWLRRVDNLPWVCGGDFNEILRSEEKHRGSDRQVLGMAIFRQAIDDYVKHLGYNNSDHRPIILNTRGSLKNPKKGSDFGFKCEPFWLTEEKCAEVVTSAWGDSEVSSLVDYLRRKLSSCARKLEAWSKEKFGSLGKLISLKSEELEALLVRARVPGVSQEITRVEGELDNMLSNEEIYWRQRSRSNWLAAVDRNSRYFHHKASARKKRNSIEMLEDDCGRKFTDEKGISDTLCNYFVDLFSSSSPSTEDFRLCQRWLL</sequence>
<evidence type="ECO:0000259" key="1">
    <source>
        <dbReference type="Pfam" id="PF14111"/>
    </source>
</evidence>
<evidence type="ECO:0000313" key="3">
    <source>
        <dbReference type="EMBL" id="TXG53380.1"/>
    </source>
</evidence>
<reference evidence="4" key="1">
    <citation type="journal article" date="2019" name="Gigascience">
        <title>De novo genome assembly of the endangered Acer yangbiense, a plant species with extremely small populations endemic to Yunnan Province, China.</title>
        <authorList>
            <person name="Yang J."/>
            <person name="Wariss H.M."/>
            <person name="Tao L."/>
            <person name="Zhang R."/>
            <person name="Yun Q."/>
            <person name="Hollingsworth P."/>
            <person name="Dao Z."/>
            <person name="Luo G."/>
            <person name="Guo H."/>
            <person name="Ma Y."/>
            <person name="Sun W."/>
        </authorList>
    </citation>
    <scope>NUCLEOTIDE SEQUENCE [LARGE SCALE GENOMIC DNA]</scope>
    <source>
        <strain evidence="4">cv. Malutang</strain>
    </source>
</reference>
<dbReference type="AlphaFoldDB" id="A0A5C7H8M7"/>
<gene>
    <name evidence="3" type="ORF">EZV62_022549</name>
</gene>
<dbReference type="Proteomes" id="UP000323000">
    <property type="component" value="Chromosome 10"/>
</dbReference>
<dbReference type="Pfam" id="PF14111">
    <property type="entry name" value="DUF4283"/>
    <property type="match status" value="1"/>
</dbReference>
<dbReference type="InterPro" id="IPR036691">
    <property type="entry name" value="Endo/exonu/phosph_ase_sf"/>
</dbReference>
<dbReference type="SUPFAM" id="SSF56219">
    <property type="entry name" value="DNase I-like"/>
    <property type="match status" value="1"/>
</dbReference>
<dbReference type="InterPro" id="IPR025558">
    <property type="entry name" value="DUF4283"/>
</dbReference>
<dbReference type="EMBL" id="VAHF01000010">
    <property type="protein sequence ID" value="TXG53380.1"/>
    <property type="molecule type" value="Genomic_DNA"/>
</dbReference>
<evidence type="ECO:0008006" key="5">
    <source>
        <dbReference type="Google" id="ProtNLM"/>
    </source>
</evidence>